<keyword evidence="6" id="KW-1185">Reference proteome</keyword>
<sequence length="141" mass="16069">MPTNTSLENLFHLVHALKQQMHRHIEELGLNITAMHIRTISIINDKGSCTASEVASFLQRDKAQITRLLNALIKDDLITKENNPDDKRSQCLRLTDKGLHLLKQIKGIEKTIFKMMSNGMSEETLESFQQVTKQLTRNLTG</sequence>
<dbReference type="EMBL" id="JBAKAR010000008">
    <property type="protein sequence ID" value="MEL0613678.1"/>
    <property type="molecule type" value="Genomic_DNA"/>
</dbReference>
<gene>
    <name evidence="5" type="ORF">V6242_11025</name>
</gene>
<dbReference type="SMART" id="SM00347">
    <property type="entry name" value="HTH_MARR"/>
    <property type="match status" value="1"/>
</dbReference>
<protein>
    <submittedName>
        <fullName evidence="5">MarR family transcriptional regulator</fullName>
    </submittedName>
</protein>
<keyword evidence="3" id="KW-0804">Transcription</keyword>
<evidence type="ECO:0000256" key="3">
    <source>
        <dbReference type="ARBA" id="ARBA00023163"/>
    </source>
</evidence>
<dbReference type="PROSITE" id="PS50995">
    <property type="entry name" value="HTH_MARR_2"/>
    <property type="match status" value="1"/>
</dbReference>
<dbReference type="InterPro" id="IPR023187">
    <property type="entry name" value="Tscrpt_reg_MarR-type_CS"/>
</dbReference>
<comment type="caution">
    <text evidence="5">The sequence shown here is derived from an EMBL/GenBank/DDBJ whole genome shotgun (WGS) entry which is preliminary data.</text>
</comment>
<accession>A0ABU9G7H5</accession>
<dbReference type="RefSeq" id="WP_341564913.1">
    <property type="nucleotide sequence ID" value="NZ_JBAKAQ010000006.1"/>
</dbReference>
<dbReference type="Pfam" id="PF01047">
    <property type="entry name" value="MarR"/>
    <property type="match status" value="1"/>
</dbReference>
<organism evidence="5 6">
    <name type="scientific">Marinomonas arenicola</name>
    <dbReference type="NCBI Taxonomy" id="569601"/>
    <lineage>
        <taxon>Bacteria</taxon>
        <taxon>Pseudomonadati</taxon>
        <taxon>Pseudomonadota</taxon>
        <taxon>Gammaproteobacteria</taxon>
        <taxon>Oceanospirillales</taxon>
        <taxon>Oceanospirillaceae</taxon>
        <taxon>Marinomonas</taxon>
    </lineage>
</organism>
<dbReference type="InterPro" id="IPR000835">
    <property type="entry name" value="HTH_MarR-typ"/>
</dbReference>
<keyword evidence="1" id="KW-0805">Transcription regulation</keyword>
<evidence type="ECO:0000256" key="2">
    <source>
        <dbReference type="ARBA" id="ARBA00023125"/>
    </source>
</evidence>
<dbReference type="PRINTS" id="PR00598">
    <property type="entry name" value="HTHMARR"/>
</dbReference>
<evidence type="ECO:0000259" key="4">
    <source>
        <dbReference type="PROSITE" id="PS50995"/>
    </source>
</evidence>
<dbReference type="Proteomes" id="UP001379949">
    <property type="component" value="Unassembled WGS sequence"/>
</dbReference>
<feature type="domain" description="HTH marR-type" evidence="4">
    <location>
        <begin position="7"/>
        <end position="137"/>
    </location>
</feature>
<proteinExistence type="predicted"/>
<dbReference type="Gene3D" id="1.10.10.10">
    <property type="entry name" value="Winged helix-like DNA-binding domain superfamily/Winged helix DNA-binding domain"/>
    <property type="match status" value="1"/>
</dbReference>
<dbReference type="PROSITE" id="PS01117">
    <property type="entry name" value="HTH_MARR_1"/>
    <property type="match status" value="1"/>
</dbReference>
<dbReference type="SUPFAM" id="SSF46785">
    <property type="entry name" value="Winged helix' DNA-binding domain"/>
    <property type="match status" value="1"/>
</dbReference>
<evidence type="ECO:0000313" key="6">
    <source>
        <dbReference type="Proteomes" id="UP001379949"/>
    </source>
</evidence>
<dbReference type="PANTHER" id="PTHR42756:SF1">
    <property type="entry name" value="TRANSCRIPTIONAL REPRESSOR OF EMRAB OPERON"/>
    <property type="match status" value="1"/>
</dbReference>
<evidence type="ECO:0000256" key="1">
    <source>
        <dbReference type="ARBA" id="ARBA00023015"/>
    </source>
</evidence>
<keyword evidence="2" id="KW-0238">DNA-binding</keyword>
<name>A0ABU9G7H5_9GAMM</name>
<dbReference type="InterPro" id="IPR036390">
    <property type="entry name" value="WH_DNA-bd_sf"/>
</dbReference>
<evidence type="ECO:0000313" key="5">
    <source>
        <dbReference type="EMBL" id="MEL0613678.1"/>
    </source>
</evidence>
<reference evidence="5 6" key="1">
    <citation type="submission" date="2024-02" db="EMBL/GenBank/DDBJ databases">
        <title>Bacteria isolated from the canopy kelp, Nereocystis luetkeana.</title>
        <authorList>
            <person name="Pfister C.A."/>
            <person name="Younker I.T."/>
            <person name="Light S.H."/>
        </authorList>
    </citation>
    <scope>NUCLEOTIDE SEQUENCE [LARGE SCALE GENOMIC DNA]</scope>
    <source>
        <strain evidence="5 6">TI.4.07</strain>
    </source>
</reference>
<dbReference type="PANTHER" id="PTHR42756">
    <property type="entry name" value="TRANSCRIPTIONAL REGULATOR, MARR"/>
    <property type="match status" value="1"/>
</dbReference>
<dbReference type="InterPro" id="IPR036388">
    <property type="entry name" value="WH-like_DNA-bd_sf"/>
</dbReference>